<protein>
    <submittedName>
        <fullName evidence="1">Uncharacterized protein</fullName>
    </submittedName>
</protein>
<accession>A0A382LGG8</accession>
<proteinExistence type="predicted"/>
<gene>
    <name evidence="1" type="ORF">METZ01_LOCUS288732</name>
</gene>
<reference evidence="1" key="1">
    <citation type="submission" date="2018-05" db="EMBL/GenBank/DDBJ databases">
        <authorList>
            <person name="Lanie J.A."/>
            <person name="Ng W.-L."/>
            <person name="Kazmierczak K.M."/>
            <person name="Andrzejewski T.M."/>
            <person name="Davidsen T.M."/>
            <person name="Wayne K.J."/>
            <person name="Tettelin H."/>
            <person name="Glass J.I."/>
            <person name="Rusch D."/>
            <person name="Podicherti R."/>
            <person name="Tsui H.-C.T."/>
            <person name="Winkler M.E."/>
        </authorList>
    </citation>
    <scope>NUCLEOTIDE SEQUENCE</scope>
</reference>
<organism evidence="1">
    <name type="scientific">marine metagenome</name>
    <dbReference type="NCBI Taxonomy" id="408172"/>
    <lineage>
        <taxon>unclassified sequences</taxon>
        <taxon>metagenomes</taxon>
        <taxon>ecological metagenomes</taxon>
    </lineage>
</organism>
<evidence type="ECO:0000313" key="1">
    <source>
        <dbReference type="EMBL" id="SVC35878.1"/>
    </source>
</evidence>
<dbReference type="EMBL" id="UINC01086954">
    <property type="protein sequence ID" value="SVC35878.1"/>
    <property type="molecule type" value="Genomic_DNA"/>
</dbReference>
<dbReference type="AlphaFoldDB" id="A0A382LGG8"/>
<name>A0A382LGG8_9ZZZZ</name>
<sequence>EAGGRGCPVGCPRPGQGWKNWSLCPSKRFHLRLVRRRIRRCLSGEARI</sequence>
<feature type="non-terminal residue" evidence="1">
    <location>
        <position position="1"/>
    </location>
</feature>
<feature type="non-terminal residue" evidence="1">
    <location>
        <position position="48"/>
    </location>
</feature>